<dbReference type="GO" id="GO:0005759">
    <property type="term" value="C:mitochondrial matrix"/>
    <property type="evidence" value="ECO:0007669"/>
    <property type="project" value="UniProtKB-SubCell"/>
</dbReference>
<sequence length="89" mass="10185">MGDQYVKEEFRRHRDATPQQALVFLNEWTQYCTMLAKQLSTSGIAKGVLGRQLSPEMLDGFADEQLHQLLELKMESEGLGEDGEQQKKQ</sequence>
<keyword evidence="7" id="KW-1185">Reference proteome</keyword>
<evidence type="ECO:0000313" key="8">
    <source>
        <dbReference type="WBParaSite" id="L893_g15643.t1"/>
    </source>
</evidence>
<name>A0A1I7YF24_9BILA</name>
<comment type="subcellular location">
    <subcellularLocation>
        <location evidence="1 6">Mitochondrion matrix</location>
    </subcellularLocation>
</comment>
<dbReference type="AlphaFoldDB" id="A0A1I7YF24"/>
<dbReference type="CDD" id="cd20270">
    <property type="entry name" value="Complex1_LYR_SDHAF3_LYRM10"/>
    <property type="match status" value="1"/>
</dbReference>
<comment type="subunit">
    <text evidence="6">Interacts with the iron-sulfur protein subunit within the SDH catalytic dimer.</text>
</comment>
<dbReference type="PANTHER" id="PTHR13137">
    <property type="entry name" value="DC11 ACN9 HOMOLOG"/>
    <property type="match status" value="1"/>
</dbReference>
<keyword evidence="4 6" id="KW-0496">Mitochondrion</keyword>
<dbReference type="PANTHER" id="PTHR13137:SF6">
    <property type="entry name" value="SUCCINATE DEHYDROGENASE ASSEMBLY FACTOR 3, MITOCHONDRIAL"/>
    <property type="match status" value="1"/>
</dbReference>
<proteinExistence type="inferred from homology"/>
<evidence type="ECO:0000256" key="6">
    <source>
        <dbReference type="RuleBase" id="RU368039"/>
    </source>
</evidence>
<dbReference type="InterPro" id="IPR008381">
    <property type="entry name" value="SDHAF3/Sdh7"/>
</dbReference>
<evidence type="ECO:0000256" key="3">
    <source>
        <dbReference type="ARBA" id="ARBA00022946"/>
    </source>
</evidence>
<evidence type="ECO:0000256" key="1">
    <source>
        <dbReference type="ARBA" id="ARBA00004305"/>
    </source>
</evidence>
<protein>
    <recommendedName>
        <fullName evidence="6">Succinate dehydrogenase assembly factor 3</fullName>
        <shortName evidence="6">SDH assembly factor 3</shortName>
        <shortName evidence="6">SDHAF3</shortName>
    </recommendedName>
</protein>
<evidence type="ECO:0000313" key="7">
    <source>
        <dbReference type="Proteomes" id="UP000095287"/>
    </source>
</evidence>
<accession>A0A1I7YF24</accession>
<dbReference type="GO" id="GO:0005758">
    <property type="term" value="C:mitochondrial intermembrane space"/>
    <property type="evidence" value="ECO:0007669"/>
    <property type="project" value="TreeGrafter"/>
</dbReference>
<organism evidence="7 8">
    <name type="scientific">Steinernema glaseri</name>
    <dbReference type="NCBI Taxonomy" id="37863"/>
    <lineage>
        <taxon>Eukaryota</taxon>
        <taxon>Metazoa</taxon>
        <taxon>Ecdysozoa</taxon>
        <taxon>Nematoda</taxon>
        <taxon>Chromadorea</taxon>
        <taxon>Rhabditida</taxon>
        <taxon>Tylenchina</taxon>
        <taxon>Panagrolaimomorpha</taxon>
        <taxon>Strongyloidoidea</taxon>
        <taxon>Steinernematidae</taxon>
        <taxon>Steinernema</taxon>
    </lineage>
</organism>
<comment type="function">
    <text evidence="6">Plays an essential role in the assembly of succinate dehydrogenase (SDH), an enzyme complex (also referred to as respiratory complex II) that is a component of both the tricarboxylic acid (TCA) cycle and the mitochondrial electron transport chain, and which couples the oxidation of succinate to fumarate with the reduction of ubiquinone (coenzyme Q) to ubiquinol. Promotes maturation of the iron-sulfur protein subunit of the SDH catalytic dimer, protecting it from the deleterious effects of oxidants. May act together with SDHAF1.</text>
</comment>
<evidence type="ECO:0000256" key="2">
    <source>
        <dbReference type="ARBA" id="ARBA00006020"/>
    </source>
</evidence>
<dbReference type="GO" id="GO:0034553">
    <property type="term" value="P:mitochondrial respiratory chain complex II assembly"/>
    <property type="evidence" value="ECO:0007669"/>
    <property type="project" value="UniProtKB-UniRule"/>
</dbReference>
<dbReference type="Proteomes" id="UP000095287">
    <property type="component" value="Unplaced"/>
</dbReference>
<evidence type="ECO:0000256" key="5">
    <source>
        <dbReference type="ARBA" id="ARBA00023186"/>
    </source>
</evidence>
<dbReference type="GO" id="GO:0006105">
    <property type="term" value="P:succinate metabolic process"/>
    <property type="evidence" value="ECO:0007669"/>
    <property type="project" value="TreeGrafter"/>
</dbReference>
<evidence type="ECO:0000256" key="4">
    <source>
        <dbReference type="ARBA" id="ARBA00023128"/>
    </source>
</evidence>
<comment type="similarity">
    <text evidence="2 6">Belongs to the complex I LYR family. SDHAF3 subfamily.</text>
</comment>
<dbReference type="Pfam" id="PF13233">
    <property type="entry name" value="Complex1_LYR_2"/>
    <property type="match status" value="1"/>
</dbReference>
<keyword evidence="5 6" id="KW-0143">Chaperone</keyword>
<reference evidence="8" key="1">
    <citation type="submission" date="2016-11" db="UniProtKB">
        <authorList>
            <consortium name="WormBaseParasite"/>
        </authorList>
    </citation>
    <scope>IDENTIFICATION</scope>
</reference>
<dbReference type="WBParaSite" id="L893_g15643.t1">
    <property type="protein sequence ID" value="L893_g15643.t1"/>
    <property type="gene ID" value="L893_g15643"/>
</dbReference>
<keyword evidence="3" id="KW-0809">Transit peptide</keyword>